<keyword evidence="2" id="KW-1185">Reference proteome</keyword>
<proteinExistence type="predicted"/>
<accession>A0A165TI61</accession>
<sequence length="172" mass="18835">MQQLHSLWDQRFVGTGPMQPHPARPLRLVPLPNVLRTVLRARKGDKCSSRNSTKADAIQFVAHRPGGCVDNACLSERVNPPPPPKGIARSARLEGCMSQVERVGARCEEGLPVLDQAACGGRAMAARPCHAGFPRCSWMTDNVDRAVWVTAMRRITTADLSINHGWNCESCV</sequence>
<organism evidence="1 2">
    <name type="scientific">Daedalea quercina L-15889</name>
    <dbReference type="NCBI Taxonomy" id="1314783"/>
    <lineage>
        <taxon>Eukaryota</taxon>
        <taxon>Fungi</taxon>
        <taxon>Dikarya</taxon>
        <taxon>Basidiomycota</taxon>
        <taxon>Agaricomycotina</taxon>
        <taxon>Agaricomycetes</taxon>
        <taxon>Polyporales</taxon>
        <taxon>Fomitopsis</taxon>
    </lineage>
</organism>
<reference evidence="1 2" key="1">
    <citation type="journal article" date="2016" name="Mol. Biol. Evol.">
        <title>Comparative Genomics of Early-Diverging Mushroom-Forming Fungi Provides Insights into the Origins of Lignocellulose Decay Capabilities.</title>
        <authorList>
            <person name="Nagy L.G."/>
            <person name="Riley R."/>
            <person name="Tritt A."/>
            <person name="Adam C."/>
            <person name="Daum C."/>
            <person name="Floudas D."/>
            <person name="Sun H."/>
            <person name="Yadav J.S."/>
            <person name="Pangilinan J."/>
            <person name="Larsson K.H."/>
            <person name="Matsuura K."/>
            <person name="Barry K."/>
            <person name="Labutti K."/>
            <person name="Kuo R."/>
            <person name="Ohm R.A."/>
            <person name="Bhattacharya S.S."/>
            <person name="Shirouzu T."/>
            <person name="Yoshinaga Y."/>
            <person name="Martin F.M."/>
            <person name="Grigoriev I.V."/>
            <person name="Hibbett D.S."/>
        </authorList>
    </citation>
    <scope>NUCLEOTIDE SEQUENCE [LARGE SCALE GENOMIC DNA]</scope>
    <source>
        <strain evidence="1 2">L-15889</strain>
    </source>
</reference>
<evidence type="ECO:0000313" key="2">
    <source>
        <dbReference type="Proteomes" id="UP000076727"/>
    </source>
</evidence>
<evidence type="ECO:0000313" key="1">
    <source>
        <dbReference type="EMBL" id="KZT73478.1"/>
    </source>
</evidence>
<name>A0A165TI61_9APHY</name>
<dbReference type="Proteomes" id="UP000076727">
    <property type="component" value="Unassembled WGS sequence"/>
</dbReference>
<dbReference type="AlphaFoldDB" id="A0A165TI61"/>
<dbReference type="EMBL" id="KV429036">
    <property type="protein sequence ID" value="KZT73478.1"/>
    <property type="molecule type" value="Genomic_DNA"/>
</dbReference>
<protein>
    <submittedName>
        <fullName evidence="1">Uncharacterized protein</fullName>
    </submittedName>
</protein>
<gene>
    <name evidence="1" type="ORF">DAEQUDRAFT_415186</name>
</gene>